<reference evidence="2 3" key="1">
    <citation type="submission" date="2019-07" db="EMBL/GenBank/DDBJ databases">
        <title>Genomic Encyclopedia of Archaeal and Bacterial Type Strains, Phase II (KMG-II): from individual species to whole genera.</title>
        <authorList>
            <person name="Goeker M."/>
        </authorList>
    </citation>
    <scope>NUCLEOTIDE SEQUENCE [LARGE SCALE GENOMIC DNA]</scope>
    <source>
        <strain evidence="2 3">ATCC BAA-252</strain>
    </source>
</reference>
<evidence type="ECO:0008006" key="4">
    <source>
        <dbReference type="Google" id="ProtNLM"/>
    </source>
</evidence>
<keyword evidence="3" id="KW-1185">Reference proteome</keyword>
<name>A0A562TGM6_9HYPH</name>
<comment type="caution">
    <text evidence="2">The sequence shown here is derived from an EMBL/GenBank/DDBJ whole genome shotgun (WGS) entry which is preliminary data.</text>
</comment>
<dbReference type="PANTHER" id="PTHR37953">
    <property type="entry name" value="UPF0127 PROTEIN MJ1496"/>
    <property type="match status" value="1"/>
</dbReference>
<dbReference type="Pfam" id="PF02643">
    <property type="entry name" value="DUF192"/>
    <property type="match status" value="1"/>
</dbReference>
<protein>
    <recommendedName>
        <fullName evidence="4">DUF192 domain-containing protein</fullName>
    </recommendedName>
</protein>
<organism evidence="2 3">
    <name type="scientific">Roseibium hamelinense</name>
    <dbReference type="NCBI Taxonomy" id="150831"/>
    <lineage>
        <taxon>Bacteria</taxon>
        <taxon>Pseudomonadati</taxon>
        <taxon>Pseudomonadota</taxon>
        <taxon>Alphaproteobacteria</taxon>
        <taxon>Hyphomicrobiales</taxon>
        <taxon>Stappiaceae</taxon>
        <taxon>Roseibium</taxon>
    </lineage>
</organism>
<feature type="chain" id="PRO_5021769130" description="DUF192 domain-containing protein" evidence="1">
    <location>
        <begin position="26"/>
        <end position="158"/>
    </location>
</feature>
<feature type="signal peptide" evidence="1">
    <location>
        <begin position="1"/>
        <end position="25"/>
    </location>
</feature>
<dbReference type="InterPro" id="IPR038695">
    <property type="entry name" value="Saro_0823-like_sf"/>
</dbReference>
<dbReference type="Proteomes" id="UP000320593">
    <property type="component" value="Unassembled WGS sequence"/>
</dbReference>
<keyword evidence="1" id="KW-0732">Signal</keyword>
<dbReference type="AlphaFoldDB" id="A0A562TGM6"/>
<evidence type="ECO:0000313" key="2">
    <source>
        <dbReference type="EMBL" id="TWI92715.1"/>
    </source>
</evidence>
<gene>
    <name evidence="2" type="ORF">JM93_00259</name>
</gene>
<dbReference type="RefSeq" id="WP_208994854.1">
    <property type="nucleotide sequence ID" value="NZ_SMLY01000087.1"/>
</dbReference>
<dbReference type="PANTHER" id="PTHR37953:SF1">
    <property type="entry name" value="UPF0127 PROTEIN MJ1496"/>
    <property type="match status" value="1"/>
</dbReference>
<dbReference type="InterPro" id="IPR003795">
    <property type="entry name" value="DUF192"/>
</dbReference>
<sequence>MPRRFKVFSIFFACSGFLSALLLHAQALDVPLRTEQLAISTESGELLFTVEVAEKDIERSRGLMFRTEMPSDTGMLFVFERQGQRYFWMKNTPLPLDIIFITNDGEIVHIAKQTTPFSEDIIPSREPARYVLEINAGLSDELGIKAGDKVTGPSIGTE</sequence>
<evidence type="ECO:0000313" key="3">
    <source>
        <dbReference type="Proteomes" id="UP000320593"/>
    </source>
</evidence>
<evidence type="ECO:0000256" key="1">
    <source>
        <dbReference type="SAM" id="SignalP"/>
    </source>
</evidence>
<accession>A0A562TGM6</accession>
<proteinExistence type="predicted"/>
<dbReference type="Gene3D" id="2.60.120.1140">
    <property type="entry name" value="Protein of unknown function DUF192"/>
    <property type="match status" value="1"/>
</dbReference>
<dbReference type="EMBL" id="VLLF01000001">
    <property type="protein sequence ID" value="TWI92715.1"/>
    <property type="molecule type" value="Genomic_DNA"/>
</dbReference>